<evidence type="ECO:0000256" key="4">
    <source>
        <dbReference type="ARBA" id="ARBA00054927"/>
    </source>
</evidence>
<dbReference type="InterPro" id="IPR000727">
    <property type="entry name" value="T_SNARE_dom"/>
</dbReference>
<dbReference type="EMBL" id="MU865292">
    <property type="protein sequence ID" value="KAK4231586.1"/>
    <property type="molecule type" value="Genomic_DNA"/>
</dbReference>
<dbReference type="CDD" id="cd06897">
    <property type="entry name" value="PX_SNARE"/>
    <property type="match status" value="1"/>
</dbReference>
<keyword evidence="3" id="KW-0175">Coiled coil</keyword>
<proteinExistence type="predicted"/>
<evidence type="ECO:0000256" key="5">
    <source>
        <dbReference type="SAM" id="MobiDB-lite"/>
    </source>
</evidence>
<dbReference type="SMART" id="SM00397">
    <property type="entry name" value="t_SNARE"/>
    <property type="match status" value="1"/>
</dbReference>
<reference evidence="8" key="1">
    <citation type="journal article" date="2023" name="Mol. Phylogenet. Evol.">
        <title>Genome-scale phylogeny and comparative genomics of the fungal order Sordariales.</title>
        <authorList>
            <person name="Hensen N."/>
            <person name="Bonometti L."/>
            <person name="Westerberg I."/>
            <person name="Brannstrom I.O."/>
            <person name="Guillou S."/>
            <person name="Cros-Aarteil S."/>
            <person name="Calhoun S."/>
            <person name="Haridas S."/>
            <person name="Kuo A."/>
            <person name="Mondo S."/>
            <person name="Pangilinan J."/>
            <person name="Riley R."/>
            <person name="LaButti K."/>
            <person name="Andreopoulos B."/>
            <person name="Lipzen A."/>
            <person name="Chen C."/>
            <person name="Yan M."/>
            <person name="Daum C."/>
            <person name="Ng V."/>
            <person name="Clum A."/>
            <person name="Steindorff A."/>
            <person name="Ohm R.A."/>
            <person name="Martin F."/>
            <person name="Silar P."/>
            <person name="Natvig D.O."/>
            <person name="Lalanne C."/>
            <person name="Gautier V."/>
            <person name="Ament-Velasquez S.L."/>
            <person name="Kruys A."/>
            <person name="Hutchinson M.I."/>
            <person name="Powell A.J."/>
            <person name="Barry K."/>
            <person name="Miller A.N."/>
            <person name="Grigoriev I.V."/>
            <person name="Debuchy R."/>
            <person name="Gladieux P."/>
            <person name="Hiltunen Thoren M."/>
            <person name="Johannesson H."/>
        </authorList>
    </citation>
    <scope>NUCLEOTIDE SEQUENCE</scope>
    <source>
        <strain evidence="8">CBS 990.96</strain>
    </source>
</reference>
<dbReference type="FunFam" id="1.20.5.110:FF:000058">
    <property type="entry name" value="VAM7p Vacuolar SNARE protein"/>
    <property type="match status" value="1"/>
</dbReference>
<protein>
    <submittedName>
        <fullName evidence="8">Vacuolar morphogenesis protein 7</fullName>
    </submittedName>
</protein>
<comment type="caution">
    <text evidence="8">The sequence shown here is derived from an EMBL/GenBank/DDBJ whole genome shotgun (WGS) entry which is preliminary data.</text>
</comment>
<evidence type="ECO:0000256" key="1">
    <source>
        <dbReference type="ARBA" id="ARBA00004116"/>
    </source>
</evidence>
<dbReference type="PROSITE" id="PS50195">
    <property type="entry name" value="PX"/>
    <property type="match status" value="1"/>
</dbReference>
<dbReference type="Pfam" id="PF00787">
    <property type="entry name" value="PX"/>
    <property type="match status" value="1"/>
</dbReference>
<dbReference type="SUPFAM" id="SSF58038">
    <property type="entry name" value="SNARE fusion complex"/>
    <property type="match status" value="1"/>
</dbReference>
<evidence type="ECO:0000259" key="6">
    <source>
        <dbReference type="PROSITE" id="PS50192"/>
    </source>
</evidence>
<evidence type="ECO:0000256" key="3">
    <source>
        <dbReference type="ARBA" id="ARBA00023054"/>
    </source>
</evidence>
<dbReference type="GO" id="GO:0097576">
    <property type="term" value="P:vacuole fusion"/>
    <property type="evidence" value="ECO:0007669"/>
    <property type="project" value="UniProtKB-ARBA"/>
</dbReference>
<comment type="subcellular location">
    <subcellularLocation>
        <location evidence="1">Vacuole</location>
    </subcellularLocation>
</comment>
<dbReference type="AlphaFoldDB" id="A0AAN7H1K6"/>
<dbReference type="InterPro" id="IPR036871">
    <property type="entry name" value="PX_dom_sf"/>
</dbReference>
<dbReference type="CDD" id="cd15858">
    <property type="entry name" value="SNARE_VAM7"/>
    <property type="match status" value="1"/>
</dbReference>
<feature type="domain" description="T-SNARE coiled-coil homology" evidence="6">
    <location>
        <begin position="323"/>
        <end position="385"/>
    </location>
</feature>
<sequence>MAPPAEISIPTTSLSTPADGSKSYTLYNITLRLPLRSFVVQKRYNDFLALHNALTSLVGSPPPAPLPSKSWFRSTVSSPELTENRRQGLEAYLRAIAEPPDRRWRDTPAWRAFLNLPAGGRESVSGLSMEGGIPAIGLREANLAAASDPGTWLDLHREMKGTLHEARVALGRRDAAVDNGGRVEAGAQAKRALIRAGGLLGALGEGLKVMKDGKSGNRLGEGELRRRRDLLAAARVERDGLDKLSSSLGNVVAVGGGSVGVGGAGRGVASASDRAALMGNGGGGSSSSGVHRGSGGGRVLGAPLPETERTRELDNDGVLLLQRDTMAEQDQEVDALMKIVRRQKEMGLAINDEVNRHIEMLDRLNDDVDHVQSKLGPSPGRSREEVASSYASSLTSFFSMTTTRRRRVDDDDEDDGNNNNNRNQPGGGLIDAVLLLIVRCVLAGVQGYALMEWLLGRISVALVWVVELVMLLLQP</sequence>
<evidence type="ECO:0000313" key="8">
    <source>
        <dbReference type="EMBL" id="KAK4231586.1"/>
    </source>
</evidence>
<name>A0AAN7H1K6_9PEZI</name>
<evidence type="ECO:0000259" key="7">
    <source>
        <dbReference type="PROSITE" id="PS50195"/>
    </source>
</evidence>
<feature type="domain" description="PX" evidence="7">
    <location>
        <begin position="5"/>
        <end position="120"/>
    </location>
</feature>
<keyword evidence="9" id="KW-1185">Reference proteome</keyword>
<reference evidence="8" key="2">
    <citation type="submission" date="2023-05" db="EMBL/GenBank/DDBJ databases">
        <authorList>
            <consortium name="Lawrence Berkeley National Laboratory"/>
            <person name="Steindorff A."/>
            <person name="Hensen N."/>
            <person name="Bonometti L."/>
            <person name="Westerberg I."/>
            <person name="Brannstrom I.O."/>
            <person name="Guillou S."/>
            <person name="Cros-Aarteil S."/>
            <person name="Calhoun S."/>
            <person name="Haridas S."/>
            <person name="Kuo A."/>
            <person name="Mondo S."/>
            <person name="Pangilinan J."/>
            <person name="Riley R."/>
            <person name="Labutti K."/>
            <person name="Andreopoulos B."/>
            <person name="Lipzen A."/>
            <person name="Chen C."/>
            <person name="Yanf M."/>
            <person name="Daum C."/>
            <person name="Ng V."/>
            <person name="Clum A."/>
            <person name="Ohm R."/>
            <person name="Martin F."/>
            <person name="Silar P."/>
            <person name="Natvig D."/>
            <person name="Lalanne C."/>
            <person name="Gautier V."/>
            <person name="Ament-Velasquez S.L."/>
            <person name="Kruys A."/>
            <person name="Hutchinson M.I."/>
            <person name="Powell A.J."/>
            <person name="Barry K."/>
            <person name="Miller A.N."/>
            <person name="Grigoriev I.V."/>
            <person name="Debuchy R."/>
            <person name="Gladieux P."/>
            <person name="Thoren M.H."/>
            <person name="Johannesson H."/>
        </authorList>
    </citation>
    <scope>NUCLEOTIDE SEQUENCE</scope>
    <source>
        <strain evidence="8">CBS 990.96</strain>
    </source>
</reference>
<dbReference type="SMART" id="SM00312">
    <property type="entry name" value="PX"/>
    <property type="match status" value="1"/>
</dbReference>
<dbReference type="PANTHER" id="PTHR22775:SF3">
    <property type="entry name" value="SORTING NEXIN-13"/>
    <property type="match status" value="1"/>
</dbReference>
<dbReference type="Gene3D" id="1.20.5.110">
    <property type="match status" value="1"/>
</dbReference>
<dbReference type="PANTHER" id="PTHR22775">
    <property type="entry name" value="SORTING NEXIN"/>
    <property type="match status" value="1"/>
</dbReference>
<dbReference type="GO" id="GO:0000329">
    <property type="term" value="C:fungal-type vacuole membrane"/>
    <property type="evidence" value="ECO:0007669"/>
    <property type="project" value="UniProtKB-ARBA"/>
</dbReference>
<dbReference type="GO" id="GO:0007034">
    <property type="term" value="P:vacuolar transport"/>
    <property type="evidence" value="ECO:0007669"/>
    <property type="project" value="UniProtKB-ARBA"/>
</dbReference>
<organism evidence="8 9">
    <name type="scientific">Podospora fimiseda</name>
    <dbReference type="NCBI Taxonomy" id="252190"/>
    <lineage>
        <taxon>Eukaryota</taxon>
        <taxon>Fungi</taxon>
        <taxon>Dikarya</taxon>
        <taxon>Ascomycota</taxon>
        <taxon>Pezizomycotina</taxon>
        <taxon>Sordariomycetes</taxon>
        <taxon>Sordariomycetidae</taxon>
        <taxon>Sordariales</taxon>
        <taxon>Podosporaceae</taxon>
        <taxon>Podospora</taxon>
    </lineage>
</organism>
<dbReference type="PROSITE" id="PS50192">
    <property type="entry name" value="T_SNARE"/>
    <property type="match status" value="1"/>
</dbReference>
<dbReference type="GO" id="GO:0035091">
    <property type="term" value="F:phosphatidylinositol binding"/>
    <property type="evidence" value="ECO:0007669"/>
    <property type="project" value="InterPro"/>
</dbReference>
<dbReference type="FunFam" id="3.30.1520.10:FF:000052">
    <property type="entry name" value="Putative SNARE complex subunit (Vam7)"/>
    <property type="match status" value="1"/>
</dbReference>
<dbReference type="InterPro" id="IPR001683">
    <property type="entry name" value="PX_dom"/>
</dbReference>
<evidence type="ECO:0000313" key="9">
    <source>
        <dbReference type="Proteomes" id="UP001301958"/>
    </source>
</evidence>
<dbReference type="SUPFAM" id="SSF64268">
    <property type="entry name" value="PX domain"/>
    <property type="match status" value="1"/>
</dbReference>
<evidence type="ECO:0000256" key="2">
    <source>
        <dbReference type="ARBA" id="ARBA00022554"/>
    </source>
</evidence>
<dbReference type="Proteomes" id="UP001301958">
    <property type="component" value="Unassembled WGS sequence"/>
</dbReference>
<gene>
    <name evidence="8" type="ORF">QBC38DRAFT_506661</name>
</gene>
<feature type="region of interest" description="Disordered" evidence="5">
    <location>
        <begin position="404"/>
        <end position="424"/>
    </location>
</feature>
<dbReference type="GO" id="GO:0016192">
    <property type="term" value="P:vesicle-mediated transport"/>
    <property type="evidence" value="ECO:0007669"/>
    <property type="project" value="UniProtKB-ARBA"/>
</dbReference>
<dbReference type="Gene3D" id="3.30.1520.10">
    <property type="entry name" value="Phox-like domain"/>
    <property type="match status" value="1"/>
</dbReference>
<comment type="function">
    <text evidence="4">Essential for proper morphogenesis of the vacuole. May exist as structural reinforcement on the surface of the vacuolar membrane and be required for maintenance against rupture by osmotic pressure.</text>
</comment>
<accession>A0AAN7H1K6</accession>
<keyword evidence="2" id="KW-0926">Vacuole</keyword>